<proteinExistence type="predicted"/>
<evidence type="ECO:0000256" key="1">
    <source>
        <dbReference type="SAM" id="Phobius"/>
    </source>
</evidence>
<name>A0A0A2M4P1_9FLAO</name>
<evidence type="ECO:0000313" key="3">
    <source>
        <dbReference type="Proteomes" id="UP000030129"/>
    </source>
</evidence>
<keyword evidence="1" id="KW-0812">Transmembrane</keyword>
<dbReference type="EMBL" id="JRLV01000004">
    <property type="protein sequence ID" value="KGO83295.1"/>
    <property type="molecule type" value="Genomic_DNA"/>
</dbReference>
<dbReference type="AlphaFoldDB" id="A0A0A2M4P1"/>
<dbReference type="Proteomes" id="UP000030129">
    <property type="component" value="Unassembled WGS sequence"/>
</dbReference>
<reference evidence="2 3" key="1">
    <citation type="submission" date="2013-09" db="EMBL/GenBank/DDBJ databases">
        <authorList>
            <person name="Zeng Z."/>
            <person name="Chen C."/>
        </authorList>
    </citation>
    <scope>NUCLEOTIDE SEQUENCE [LARGE SCALE GENOMIC DNA]</scope>
    <source>
        <strain evidence="2 3">F44-8</strain>
    </source>
</reference>
<evidence type="ECO:0000313" key="2">
    <source>
        <dbReference type="EMBL" id="KGO83295.1"/>
    </source>
</evidence>
<feature type="transmembrane region" description="Helical" evidence="1">
    <location>
        <begin position="178"/>
        <end position="196"/>
    </location>
</feature>
<dbReference type="eggNOG" id="ENOG5031106">
    <property type="taxonomic scope" value="Bacteria"/>
</dbReference>
<gene>
    <name evidence="2" type="ORF">Q763_04600</name>
</gene>
<keyword evidence="1" id="KW-1133">Transmembrane helix</keyword>
<comment type="caution">
    <text evidence="2">The sequence shown here is derived from an EMBL/GenBank/DDBJ whole genome shotgun (WGS) entry which is preliminary data.</text>
</comment>
<keyword evidence="3" id="KW-1185">Reference proteome</keyword>
<dbReference type="RefSeq" id="WP_035131650.1">
    <property type="nucleotide sequence ID" value="NZ_JRLV01000004.1"/>
</dbReference>
<dbReference type="STRING" id="1406840.Q763_04600"/>
<feature type="transmembrane region" description="Helical" evidence="1">
    <location>
        <begin position="147"/>
        <end position="166"/>
    </location>
</feature>
<sequence length="209" mass="24465">MQVTDNQIKFIDQYLENSGIKYLDIRYEMTDHVATVLEEKEGDFYDEFKAYMVLHKKELLESNNKFSKIARNKAIKLLFGNLLSVKGLLITGSLFGLSLLGLNHMNFEKLVYVFYLTYFVLILVISGFNIYHKRTKKEKLWSGTHKLMEVVSFIINGIMIFGINTFKVPKEKGDDFYFIIYQCVIVSIVVMTIVTSRQLMKKYKLRYEG</sequence>
<organism evidence="2 3">
    <name type="scientific">Flavobacterium beibuense F44-8</name>
    <dbReference type="NCBI Taxonomy" id="1406840"/>
    <lineage>
        <taxon>Bacteria</taxon>
        <taxon>Pseudomonadati</taxon>
        <taxon>Bacteroidota</taxon>
        <taxon>Flavobacteriia</taxon>
        <taxon>Flavobacteriales</taxon>
        <taxon>Flavobacteriaceae</taxon>
        <taxon>Flavobacterium</taxon>
    </lineage>
</organism>
<feature type="transmembrane region" description="Helical" evidence="1">
    <location>
        <begin position="112"/>
        <end position="131"/>
    </location>
</feature>
<protein>
    <submittedName>
        <fullName evidence="2">Uncharacterized protein</fullName>
    </submittedName>
</protein>
<feature type="transmembrane region" description="Helical" evidence="1">
    <location>
        <begin position="77"/>
        <end position="100"/>
    </location>
</feature>
<keyword evidence="1" id="KW-0472">Membrane</keyword>
<accession>A0A0A2M4P1</accession>